<accession>A0A9K3DJB2</accession>
<protein>
    <submittedName>
        <fullName evidence="2">Uncharacterized protein</fullName>
    </submittedName>
</protein>
<name>A0A9K3DJB2_HELAN</name>
<evidence type="ECO:0000313" key="3">
    <source>
        <dbReference type="Proteomes" id="UP000215914"/>
    </source>
</evidence>
<sequence length="82" mass="9137">MASTANVDLRFTSKKSSRNYSEDEVGDTVRGSKSQEVEVEIAKKHISGNRKKSFCTSKANRFVRRGSLSGAAVKRKSEGRLW</sequence>
<reference evidence="2" key="2">
    <citation type="submission" date="2020-06" db="EMBL/GenBank/DDBJ databases">
        <title>Helianthus annuus Genome sequencing and assembly Release 2.</title>
        <authorList>
            <person name="Gouzy J."/>
            <person name="Langlade N."/>
            <person name="Munos S."/>
        </authorList>
    </citation>
    <scope>NUCLEOTIDE SEQUENCE</scope>
    <source>
        <tissue evidence="2">Leaves</tissue>
    </source>
</reference>
<dbReference type="AlphaFoldDB" id="A0A9K3DJB2"/>
<comment type="caution">
    <text evidence="2">The sequence shown here is derived from an EMBL/GenBank/DDBJ whole genome shotgun (WGS) entry which is preliminary data.</text>
</comment>
<proteinExistence type="predicted"/>
<dbReference type="Gramene" id="mRNA:HanXRQr2_Chr17g0815991">
    <property type="protein sequence ID" value="mRNA:HanXRQr2_Chr17g0815991"/>
    <property type="gene ID" value="HanXRQr2_Chr17g0815991"/>
</dbReference>
<keyword evidence="3" id="KW-1185">Reference proteome</keyword>
<reference evidence="2" key="1">
    <citation type="journal article" date="2017" name="Nature">
        <title>The sunflower genome provides insights into oil metabolism, flowering and Asterid evolution.</title>
        <authorList>
            <person name="Badouin H."/>
            <person name="Gouzy J."/>
            <person name="Grassa C.J."/>
            <person name="Murat F."/>
            <person name="Staton S.E."/>
            <person name="Cottret L."/>
            <person name="Lelandais-Briere C."/>
            <person name="Owens G.L."/>
            <person name="Carrere S."/>
            <person name="Mayjonade B."/>
            <person name="Legrand L."/>
            <person name="Gill N."/>
            <person name="Kane N.C."/>
            <person name="Bowers J.E."/>
            <person name="Hubner S."/>
            <person name="Bellec A."/>
            <person name="Berard A."/>
            <person name="Berges H."/>
            <person name="Blanchet N."/>
            <person name="Boniface M.C."/>
            <person name="Brunel D."/>
            <person name="Catrice O."/>
            <person name="Chaidir N."/>
            <person name="Claudel C."/>
            <person name="Donnadieu C."/>
            <person name="Faraut T."/>
            <person name="Fievet G."/>
            <person name="Helmstetter N."/>
            <person name="King M."/>
            <person name="Knapp S.J."/>
            <person name="Lai Z."/>
            <person name="Le Paslier M.C."/>
            <person name="Lippi Y."/>
            <person name="Lorenzon L."/>
            <person name="Mandel J.R."/>
            <person name="Marage G."/>
            <person name="Marchand G."/>
            <person name="Marquand E."/>
            <person name="Bret-Mestries E."/>
            <person name="Morien E."/>
            <person name="Nambeesan S."/>
            <person name="Nguyen T."/>
            <person name="Pegot-Espagnet P."/>
            <person name="Pouilly N."/>
            <person name="Raftis F."/>
            <person name="Sallet E."/>
            <person name="Schiex T."/>
            <person name="Thomas J."/>
            <person name="Vandecasteele C."/>
            <person name="Vares D."/>
            <person name="Vear F."/>
            <person name="Vautrin S."/>
            <person name="Crespi M."/>
            <person name="Mangin B."/>
            <person name="Burke J.M."/>
            <person name="Salse J."/>
            <person name="Munos S."/>
            <person name="Vincourt P."/>
            <person name="Rieseberg L.H."/>
            <person name="Langlade N.B."/>
        </authorList>
    </citation>
    <scope>NUCLEOTIDE SEQUENCE</scope>
    <source>
        <tissue evidence="2">Leaves</tissue>
    </source>
</reference>
<evidence type="ECO:0000313" key="2">
    <source>
        <dbReference type="EMBL" id="KAF5756547.1"/>
    </source>
</evidence>
<organism evidence="2 3">
    <name type="scientific">Helianthus annuus</name>
    <name type="common">Common sunflower</name>
    <dbReference type="NCBI Taxonomy" id="4232"/>
    <lineage>
        <taxon>Eukaryota</taxon>
        <taxon>Viridiplantae</taxon>
        <taxon>Streptophyta</taxon>
        <taxon>Embryophyta</taxon>
        <taxon>Tracheophyta</taxon>
        <taxon>Spermatophyta</taxon>
        <taxon>Magnoliopsida</taxon>
        <taxon>eudicotyledons</taxon>
        <taxon>Gunneridae</taxon>
        <taxon>Pentapetalae</taxon>
        <taxon>asterids</taxon>
        <taxon>campanulids</taxon>
        <taxon>Asterales</taxon>
        <taxon>Asteraceae</taxon>
        <taxon>Asteroideae</taxon>
        <taxon>Heliantheae alliance</taxon>
        <taxon>Heliantheae</taxon>
        <taxon>Helianthus</taxon>
    </lineage>
</organism>
<evidence type="ECO:0000256" key="1">
    <source>
        <dbReference type="SAM" id="MobiDB-lite"/>
    </source>
</evidence>
<dbReference type="Proteomes" id="UP000215914">
    <property type="component" value="Unassembled WGS sequence"/>
</dbReference>
<gene>
    <name evidence="2" type="ORF">HanXRQr2_Chr17g0815991</name>
</gene>
<feature type="region of interest" description="Disordered" evidence="1">
    <location>
        <begin position="1"/>
        <end position="33"/>
    </location>
</feature>
<dbReference type="EMBL" id="MNCJ02000332">
    <property type="protein sequence ID" value="KAF5756547.1"/>
    <property type="molecule type" value="Genomic_DNA"/>
</dbReference>